<dbReference type="InterPro" id="IPR013760">
    <property type="entry name" value="Topo_IIA-like_dom_sf"/>
</dbReference>
<keyword evidence="9 16" id="KW-0067">ATP-binding</keyword>
<keyword evidence="13 15" id="KW-0413">Isomerase</keyword>
<feature type="compositionally biased region" description="Acidic residues" evidence="17">
    <location>
        <begin position="1370"/>
        <end position="1379"/>
    </location>
</feature>
<dbReference type="InterPro" id="IPR014721">
    <property type="entry name" value="Ribsml_uS5_D2-typ_fold_subgr"/>
</dbReference>
<feature type="domain" description="Topo IIA-type catalytic" evidence="19">
    <location>
        <begin position="784"/>
        <end position="1230"/>
    </location>
</feature>
<evidence type="ECO:0000256" key="6">
    <source>
        <dbReference type="ARBA" id="ARBA00019635"/>
    </source>
</evidence>
<dbReference type="FunCoup" id="A0A0H2RP76">
    <property type="interactions" value="766"/>
</dbReference>
<dbReference type="Gene3D" id="1.10.268.10">
    <property type="entry name" value="Topoisomerase, domain 3"/>
    <property type="match status" value="1"/>
</dbReference>
<feature type="region of interest" description="Disordered" evidence="17">
    <location>
        <begin position="1"/>
        <end position="108"/>
    </location>
</feature>
<dbReference type="InterPro" id="IPR031660">
    <property type="entry name" value="TOPRIM_C"/>
</dbReference>
<dbReference type="InParanoid" id="A0A0H2RP76"/>
<evidence type="ECO:0000313" key="21">
    <source>
        <dbReference type="Proteomes" id="UP000053477"/>
    </source>
</evidence>
<dbReference type="SMART" id="SM00434">
    <property type="entry name" value="TOP4c"/>
    <property type="match status" value="1"/>
</dbReference>
<dbReference type="SUPFAM" id="SSF55874">
    <property type="entry name" value="ATPase domain of HSP90 chaperone/DNA topoisomerase II/histidine kinase"/>
    <property type="match status" value="1"/>
</dbReference>
<comment type="catalytic activity">
    <reaction evidence="1 15 16">
        <text>ATP-dependent breakage, passage and rejoining of double-stranded DNA.</text>
        <dbReference type="EC" id="5.6.2.2"/>
    </reaction>
</comment>
<feature type="compositionally biased region" description="Low complexity" evidence="17">
    <location>
        <begin position="32"/>
        <end position="52"/>
    </location>
</feature>
<gene>
    <name evidence="20" type="ORF">SCHPADRAFT_855607</name>
</gene>
<protein>
    <recommendedName>
        <fullName evidence="6 16">DNA topoisomerase 2</fullName>
        <ecNumber evidence="5 16">5.6.2.2</ecNumber>
    </recommendedName>
</protein>
<evidence type="ECO:0000259" key="18">
    <source>
        <dbReference type="PROSITE" id="PS50880"/>
    </source>
</evidence>
<evidence type="ECO:0000256" key="12">
    <source>
        <dbReference type="ARBA" id="ARBA00023125"/>
    </source>
</evidence>
<dbReference type="GO" id="GO:0000712">
    <property type="term" value="P:resolution of meiotic recombination intermediates"/>
    <property type="evidence" value="ECO:0007669"/>
    <property type="project" value="TreeGrafter"/>
</dbReference>
<evidence type="ECO:0000256" key="3">
    <source>
        <dbReference type="ARBA" id="ARBA00001946"/>
    </source>
</evidence>
<dbReference type="FunFam" id="3.40.50.670:FF:000001">
    <property type="entry name" value="DNA topoisomerase 2"/>
    <property type="match status" value="2"/>
</dbReference>
<feature type="compositionally biased region" description="Basic residues" evidence="17">
    <location>
        <begin position="1449"/>
        <end position="1461"/>
    </location>
</feature>
<dbReference type="FunFam" id="3.30.1360.40:FF:000003">
    <property type="entry name" value="DNA topoisomerase 2"/>
    <property type="match status" value="1"/>
</dbReference>
<comment type="cofactor">
    <cofactor evidence="3">
        <name>Mg(2+)</name>
        <dbReference type="ChEBI" id="CHEBI:18420"/>
    </cofactor>
</comment>
<dbReference type="SMART" id="SM00433">
    <property type="entry name" value="TOP2c"/>
    <property type="match status" value="1"/>
</dbReference>
<dbReference type="Gene3D" id="3.30.1490.30">
    <property type="match status" value="1"/>
</dbReference>
<comment type="function">
    <text evidence="14 16">Control of topological states of DNA by transient breakage and subsequent rejoining of DNA strands. Topoisomerase II makes double-strand breaks.</text>
</comment>
<accession>A0A0H2RP76</accession>
<feature type="compositionally biased region" description="Basic residues" evidence="17">
    <location>
        <begin position="1256"/>
        <end position="1268"/>
    </location>
</feature>
<dbReference type="CDD" id="cd03365">
    <property type="entry name" value="TOPRIM_TopoIIA"/>
    <property type="match status" value="1"/>
</dbReference>
<feature type="compositionally biased region" description="Basic and acidic residues" evidence="17">
    <location>
        <begin position="1303"/>
        <end position="1312"/>
    </location>
</feature>
<evidence type="ECO:0000256" key="7">
    <source>
        <dbReference type="ARBA" id="ARBA00022723"/>
    </source>
</evidence>
<evidence type="ECO:0000256" key="8">
    <source>
        <dbReference type="ARBA" id="ARBA00022741"/>
    </source>
</evidence>
<keyword evidence="11 15" id="KW-0799">Topoisomerase</keyword>
<feature type="compositionally biased region" description="Basic and acidic residues" evidence="17">
    <location>
        <begin position="1412"/>
        <end position="1422"/>
    </location>
</feature>
<feature type="domain" description="Toprim" evidence="18">
    <location>
        <begin position="538"/>
        <end position="652"/>
    </location>
</feature>
<dbReference type="Pfam" id="PF00521">
    <property type="entry name" value="DNA_topoisoIV"/>
    <property type="match status" value="1"/>
</dbReference>
<evidence type="ECO:0000313" key="20">
    <source>
        <dbReference type="EMBL" id="KLO11283.1"/>
    </source>
</evidence>
<evidence type="ECO:0000256" key="9">
    <source>
        <dbReference type="ARBA" id="ARBA00022840"/>
    </source>
</evidence>
<organism evidence="20 21">
    <name type="scientific">Schizopora paradoxa</name>
    <dbReference type="NCBI Taxonomy" id="27342"/>
    <lineage>
        <taxon>Eukaryota</taxon>
        <taxon>Fungi</taxon>
        <taxon>Dikarya</taxon>
        <taxon>Basidiomycota</taxon>
        <taxon>Agaricomycotina</taxon>
        <taxon>Agaricomycetes</taxon>
        <taxon>Hymenochaetales</taxon>
        <taxon>Schizoporaceae</taxon>
        <taxon>Schizopora</taxon>
    </lineage>
</organism>
<comment type="similarity">
    <text evidence="4 16">Belongs to the type II topoisomerase family.</text>
</comment>
<dbReference type="PROSITE" id="PS52040">
    <property type="entry name" value="TOPO_IIA"/>
    <property type="match status" value="1"/>
</dbReference>
<comment type="subunit">
    <text evidence="16">Homodimer.</text>
</comment>
<dbReference type="Pfam" id="PF01751">
    <property type="entry name" value="Toprim"/>
    <property type="match status" value="1"/>
</dbReference>
<reference evidence="20 21" key="1">
    <citation type="submission" date="2015-04" db="EMBL/GenBank/DDBJ databases">
        <title>Complete genome sequence of Schizopora paradoxa KUC8140, a cosmopolitan wood degrader in East Asia.</title>
        <authorList>
            <consortium name="DOE Joint Genome Institute"/>
            <person name="Min B."/>
            <person name="Park H."/>
            <person name="Jang Y."/>
            <person name="Kim J.-J."/>
            <person name="Kim K.H."/>
            <person name="Pangilinan J."/>
            <person name="Lipzen A."/>
            <person name="Riley R."/>
            <person name="Grigoriev I.V."/>
            <person name="Spatafora J.W."/>
            <person name="Choi I.-G."/>
        </authorList>
    </citation>
    <scope>NUCLEOTIDE SEQUENCE [LARGE SCALE GENOMIC DNA]</scope>
    <source>
        <strain evidence="20 21">KUC8140</strain>
    </source>
</reference>
<evidence type="ECO:0000256" key="15">
    <source>
        <dbReference type="PROSITE-ProRule" id="PRU01384"/>
    </source>
</evidence>
<dbReference type="Gene3D" id="3.40.50.670">
    <property type="match status" value="1"/>
</dbReference>
<dbReference type="PROSITE" id="PS00177">
    <property type="entry name" value="TOPOISOMERASE_II"/>
    <property type="match status" value="1"/>
</dbReference>
<evidence type="ECO:0000256" key="14">
    <source>
        <dbReference type="ARBA" id="ARBA00053943"/>
    </source>
</evidence>
<dbReference type="Gene3D" id="3.90.199.10">
    <property type="entry name" value="Topoisomerase II, domain 5"/>
    <property type="match status" value="1"/>
</dbReference>
<evidence type="ECO:0000256" key="2">
    <source>
        <dbReference type="ARBA" id="ARBA00001913"/>
    </source>
</evidence>
<evidence type="ECO:0000256" key="13">
    <source>
        <dbReference type="ARBA" id="ARBA00023235"/>
    </source>
</evidence>
<dbReference type="InterPro" id="IPR013758">
    <property type="entry name" value="Topo_IIA_A/C_ab"/>
</dbReference>
<dbReference type="Pfam" id="PF00204">
    <property type="entry name" value="DNA_gyraseB"/>
    <property type="match status" value="1"/>
</dbReference>
<dbReference type="PANTHER" id="PTHR10169:SF38">
    <property type="entry name" value="DNA TOPOISOMERASE 2"/>
    <property type="match status" value="1"/>
</dbReference>
<sequence>MSSDEENFDIDNVSGSESEFDDFAPAKKKPAKAAPKPKATKAASSKPAAKSKAAAKKRPLKDSNGDLTMDESAMDIDDHMSDAMNSEDEPGTKAVIAPKKKDKSASETYQKVSPLEHILKRPDSYIGSVEHITQAMWAYDSETKRMVHRDVRYVPGFYKIIDEILVNAADNKINDPNMDTLKVNISSEDGSISIYNNGKGIPIEIHSKEKIYIPELIFGHLLTSSNYDDDEKKLTGGRNGYGAKLTNIYSTEFTIETADKKTEQKYKQTWTENMTKAGKAKITKNSRGEEFTRVTFKPDFKRFGMDGLDDDAVALLKKRVYDMAGTVKNIKVFLNDERIKVKNFRQYVEMYINSASAEASEASGGAAQSKPSIVYEQVHDRWEVAFAISDGSFQQVSFANSIATTKGGTHVNYIADQISKALLTTIQKKNKAATVKPTQIKNHMWVFVNALIENPTFDSQTKETLTLPAGKFGTKPTVGEDFMKRVAKSSIIENVLSWAKFKADQQIKKTDGSKRTRLVGMTKLADANNAGTKYASRCTLILTEGDSAKALAVAGLGVVGRDNFGVFPLRGKLLNVREAKHDTIMKNEEIQNVKKILGLQHNKVYADVASLRYGRLMIMTDQDHDGSHIKGLLINFLDHFYPSLLKIPEFLVEFVTPIVRVTKGNQRIDFFTIPEYEQWMEETPDSKKWNVKYYKGLGTSKDSDARDYFSNMGKHMIPFSTTQDGDRELIELAFSKKKADERKEWLRQFKPGTYLNHNVDEIPYSDFINRELILFSMADNIRSIPSVADGLKPGQRKVIWGCFLRKLKKEIKVAQLVGYISEKAAYHHGEQSLTMTIVNLAQDYVGSNNMNLLLPNGQYGTRDVGGKDHASARYIFTEPAPISRAVFHPSDDPLLNYLNDDGQWVEPEYYMPVLPLVLVNGAEGIGTGWSTNIPSYNPADIVQNIRRLMRGEEQISMLPWWRGFKGEVKKVGDNKFEITGIIRKVNDTTVEVIELPIHKWTQTYKAELESMVGEKNDGVIKDYKEHHDNRNVHFVITMSAKDLEKAEEQGLVDFFKLTTKMSSSNMICFDLDGKIKRYNSPEEILEDFYPVRLAHYQKRKDYLANQLQMEHEKLTNQARFVQMIVKRELSVSGRKKADIVIELRKKGFRPFPKVTKAKAAGEEEEVVDADPEEEEAVTGASSDYDYLLGMAIWSLTHEKIEKLLEQGRQKEAELLALLELTPIQLWNTDLDAFLAEWERTCREWEESAVKDSSGKAVKRKQTTLKTRKSLTGPGKKRKDDSDNDGSDDDFMPKKAVAKSAPKKAAETTERKASGSKRAPAKPTKVESDDEEDFVVKKPQAKAPPKKKSPVDSGDDVKPKASNSKTQIVDLDSDEDDDDFVVLKSKEKTSSNKRASIDSDDEDAPPTTKKVVKKVESDYDEIPKAAPKKKAATKRSAGSDVEMTAPTAKGKGKAKAAPKRKSPASDEESDDDLIVKPAAKKKKPQQTTLDNFSNKEPPSPSKVALMKPRPQAKKAPPKKIIESDDDEVEPVAATKRTDAPRRAARAAPKKYIEIGSDDEDEEKDETFEISD</sequence>
<evidence type="ECO:0000256" key="5">
    <source>
        <dbReference type="ARBA" id="ARBA00012895"/>
    </source>
</evidence>
<evidence type="ECO:0000256" key="1">
    <source>
        <dbReference type="ARBA" id="ARBA00000185"/>
    </source>
</evidence>
<dbReference type="FunFam" id="3.30.1490.30:FF:000001">
    <property type="entry name" value="DNA topoisomerase 2"/>
    <property type="match status" value="1"/>
</dbReference>
<dbReference type="GO" id="GO:0003918">
    <property type="term" value="F:DNA topoisomerase type II (double strand cut, ATP-hydrolyzing) activity"/>
    <property type="evidence" value="ECO:0007669"/>
    <property type="project" value="UniProtKB-UniRule"/>
</dbReference>
<evidence type="ECO:0000259" key="19">
    <source>
        <dbReference type="PROSITE" id="PS52040"/>
    </source>
</evidence>
<dbReference type="InterPro" id="IPR013757">
    <property type="entry name" value="Topo_IIA_A_a_sf"/>
</dbReference>
<keyword evidence="21" id="KW-1185">Reference proteome</keyword>
<evidence type="ECO:0000256" key="17">
    <source>
        <dbReference type="SAM" id="MobiDB-lite"/>
    </source>
</evidence>
<proteinExistence type="inferred from homology"/>
<keyword evidence="7" id="KW-0479">Metal-binding</keyword>
<dbReference type="GO" id="GO:0000819">
    <property type="term" value="P:sister chromatid segregation"/>
    <property type="evidence" value="ECO:0007669"/>
    <property type="project" value="TreeGrafter"/>
</dbReference>
<dbReference type="GO" id="GO:0005524">
    <property type="term" value="F:ATP binding"/>
    <property type="evidence" value="ECO:0007669"/>
    <property type="project" value="UniProtKB-UniRule"/>
</dbReference>
<keyword evidence="10" id="KW-0460">Magnesium</keyword>
<dbReference type="FunFam" id="3.30.230.10:FF:000008">
    <property type="entry name" value="DNA topoisomerase 2"/>
    <property type="match status" value="1"/>
</dbReference>
<dbReference type="Gene3D" id="3.30.1360.40">
    <property type="match status" value="1"/>
</dbReference>
<dbReference type="InterPro" id="IPR002205">
    <property type="entry name" value="Topo_IIA_dom_A"/>
</dbReference>
<dbReference type="GO" id="GO:0005634">
    <property type="term" value="C:nucleus"/>
    <property type="evidence" value="ECO:0007669"/>
    <property type="project" value="TreeGrafter"/>
</dbReference>
<dbReference type="CDD" id="cd16930">
    <property type="entry name" value="HATPase_TopII-like"/>
    <property type="match status" value="1"/>
</dbReference>
<dbReference type="InterPro" id="IPR006171">
    <property type="entry name" value="TOPRIM_dom"/>
</dbReference>
<dbReference type="EC" id="5.6.2.2" evidence="5 16"/>
<dbReference type="InterPro" id="IPR020568">
    <property type="entry name" value="Ribosomal_Su5_D2-typ_SF"/>
</dbReference>
<dbReference type="InterPro" id="IPR050634">
    <property type="entry name" value="DNA_Topoisomerase_II"/>
</dbReference>
<dbReference type="InterPro" id="IPR013506">
    <property type="entry name" value="Topo_IIA_bsu_dom2"/>
</dbReference>
<feature type="compositionally biased region" description="Acidic residues" evidence="17">
    <location>
        <begin position="1554"/>
        <end position="1570"/>
    </location>
</feature>
<dbReference type="FunFam" id="3.30.565.10:FF:000004">
    <property type="entry name" value="DNA topoisomerase 2"/>
    <property type="match status" value="1"/>
</dbReference>
<keyword evidence="8 16" id="KW-0547">Nucleotide-binding</keyword>
<dbReference type="FunFam" id="3.90.199.10:FF:000002">
    <property type="entry name" value="DNA topoisomerase 2"/>
    <property type="match status" value="1"/>
</dbReference>
<evidence type="ECO:0000256" key="4">
    <source>
        <dbReference type="ARBA" id="ARBA00011080"/>
    </source>
</evidence>
<dbReference type="Proteomes" id="UP000053477">
    <property type="component" value="Unassembled WGS sequence"/>
</dbReference>
<comment type="cofactor">
    <cofactor evidence="2">
        <name>Ca(2+)</name>
        <dbReference type="ChEBI" id="CHEBI:29108"/>
    </cofactor>
</comment>
<dbReference type="PROSITE" id="PS50880">
    <property type="entry name" value="TOPRIM"/>
    <property type="match status" value="1"/>
</dbReference>
<dbReference type="GO" id="GO:0046872">
    <property type="term" value="F:metal ion binding"/>
    <property type="evidence" value="ECO:0007669"/>
    <property type="project" value="UniProtKB-KW"/>
</dbReference>
<dbReference type="InterPro" id="IPR003594">
    <property type="entry name" value="HATPase_dom"/>
</dbReference>
<dbReference type="Gene3D" id="3.30.565.10">
    <property type="entry name" value="Histidine kinase-like ATPase, C-terminal domain"/>
    <property type="match status" value="1"/>
</dbReference>
<dbReference type="PRINTS" id="PR00418">
    <property type="entry name" value="TPI2FAMILY"/>
</dbReference>
<dbReference type="InterPro" id="IPR018522">
    <property type="entry name" value="TopoIIA_CS"/>
</dbReference>
<dbReference type="Gene3D" id="3.30.230.10">
    <property type="match status" value="1"/>
</dbReference>
<dbReference type="GO" id="GO:0006265">
    <property type="term" value="P:DNA topological change"/>
    <property type="evidence" value="ECO:0007669"/>
    <property type="project" value="UniProtKB-UniRule"/>
</dbReference>
<dbReference type="InterPro" id="IPR013759">
    <property type="entry name" value="Topo_IIA_B_C"/>
</dbReference>
<dbReference type="OrthoDB" id="276498at2759"/>
<dbReference type="PRINTS" id="PR01158">
    <property type="entry name" value="TOPISMRASEII"/>
</dbReference>
<dbReference type="PANTHER" id="PTHR10169">
    <property type="entry name" value="DNA TOPOISOMERASE/GYRASE"/>
    <property type="match status" value="1"/>
</dbReference>
<feature type="region of interest" description="Disordered" evidence="17">
    <location>
        <begin position="1246"/>
        <end position="1570"/>
    </location>
</feature>
<evidence type="ECO:0000256" key="10">
    <source>
        <dbReference type="ARBA" id="ARBA00022842"/>
    </source>
</evidence>
<dbReference type="CDD" id="cd00187">
    <property type="entry name" value="TOP4c"/>
    <property type="match status" value="1"/>
</dbReference>
<dbReference type="STRING" id="27342.A0A0H2RP76"/>
<feature type="active site" description="O-(5'-phospho-DNA)-tyrosine intermediate" evidence="15">
    <location>
        <position position="874"/>
    </location>
</feature>
<name>A0A0H2RP76_9AGAM</name>
<dbReference type="InterPro" id="IPR034157">
    <property type="entry name" value="TOPRIM_TopoII"/>
</dbReference>
<evidence type="ECO:0000256" key="11">
    <source>
        <dbReference type="ARBA" id="ARBA00023029"/>
    </source>
</evidence>
<dbReference type="InterPro" id="IPR036890">
    <property type="entry name" value="HATPase_C_sf"/>
</dbReference>
<dbReference type="InterPro" id="IPR001241">
    <property type="entry name" value="Topo_IIA"/>
</dbReference>
<keyword evidence="12 15" id="KW-0238">DNA-binding</keyword>
<dbReference type="SUPFAM" id="SSF56719">
    <property type="entry name" value="Type II DNA topoisomerase"/>
    <property type="match status" value="1"/>
</dbReference>
<dbReference type="CDD" id="cd03481">
    <property type="entry name" value="TopoIIA_Trans_ScTopoIIA"/>
    <property type="match status" value="1"/>
</dbReference>
<dbReference type="Pfam" id="PF02518">
    <property type="entry name" value="HATPase_c"/>
    <property type="match status" value="1"/>
</dbReference>
<dbReference type="GO" id="GO:0003677">
    <property type="term" value="F:DNA binding"/>
    <property type="evidence" value="ECO:0007669"/>
    <property type="project" value="UniProtKB-UniRule"/>
</dbReference>
<dbReference type="SUPFAM" id="SSF54211">
    <property type="entry name" value="Ribosomal protein S5 domain 2-like"/>
    <property type="match status" value="1"/>
</dbReference>
<dbReference type="InterPro" id="IPR001154">
    <property type="entry name" value="TopoII_euk"/>
</dbReference>
<dbReference type="Pfam" id="PF16898">
    <property type="entry name" value="TOPRIM_C"/>
    <property type="match status" value="1"/>
</dbReference>
<evidence type="ECO:0000256" key="16">
    <source>
        <dbReference type="RuleBase" id="RU362094"/>
    </source>
</evidence>
<dbReference type="EMBL" id="KQ086004">
    <property type="protein sequence ID" value="KLO11283.1"/>
    <property type="molecule type" value="Genomic_DNA"/>
</dbReference>